<evidence type="ECO:0000256" key="11">
    <source>
        <dbReference type="ARBA" id="ARBA00049535"/>
    </source>
</evidence>
<dbReference type="SMART" id="SM01400">
    <property type="entry name" value="Pribosyltran_N"/>
    <property type="match status" value="1"/>
</dbReference>
<evidence type="ECO:0000313" key="14">
    <source>
        <dbReference type="EMBL" id="KAG2212596.1"/>
    </source>
</evidence>
<evidence type="ECO:0000256" key="7">
    <source>
        <dbReference type="ARBA" id="ARBA00022741"/>
    </source>
</evidence>
<dbReference type="NCBIfam" id="TIGR01251">
    <property type="entry name" value="ribP_PPkin"/>
    <property type="match status" value="1"/>
</dbReference>
<dbReference type="GO" id="GO:0005737">
    <property type="term" value="C:cytoplasm"/>
    <property type="evidence" value="ECO:0007669"/>
    <property type="project" value="UniProtKB-SubCell"/>
</dbReference>
<dbReference type="SUPFAM" id="SSF53271">
    <property type="entry name" value="PRTase-like"/>
    <property type="match status" value="2"/>
</dbReference>
<dbReference type="InterPro" id="IPR005946">
    <property type="entry name" value="Rib-P_diPkinase"/>
</dbReference>
<evidence type="ECO:0000256" key="12">
    <source>
        <dbReference type="SAM" id="MobiDB-lite"/>
    </source>
</evidence>
<dbReference type="PANTHER" id="PTHR10210">
    <property type="entry name" value="RIBOSE-PHOSPHATE DIPHOSPHOKINASE FAMILY MEMBER"/>
    <property type="match status" value="1"/>
</dbReference>
<dbReference type="GO" id="GO:0005524">
    <property type="term" value="F:ATP binding"/>
    <property type="evidence" value="ECO:0007669"/>
    <property type="project" value="UniProtKB-KW"/>
</dbReference>
<evidence type="ECO:0000256" key="5">
    <source>
        <dbReference type="ARBA" id="ARBA00022723"/>
    </source>
</evidence>
<dbReference type="GO" id="GO:0004749">
    <property type="term" value="F:ribose phosphate diphosphokinase activity"/>
    <property type="evidence" value="ECO:0007669"/>
    <property type="project" value="UniProtKB-EC"/>
</dbReference>
<sequence length="413" mass="45458">MKGPVILGGSSHPKLVQEICDRLGIEAGKSRLSKFSNNETSVELYESVREQDVYVIQSGCGHVNDNFFELLIMIQACQTASARKVTAVIPFFPYSRQPDAPFKRSGAPFIRPPPMTVPSSPKTTPSTPKNEVAENPFEPAIAPALFSRLSNDLDAGQQIKLGAPSVRSHGISTSVQGNNKQVSNNNVNDGYKQWVVRSGTLIAELLTCAGADHIITMDLHDPQFQGFFDCPVDNLSSLPSMGRYIYRSIPGYEEAVIVSPDAGGAKRATSIAEKLHMDFALIHKERRRPDKPQKHDLMLVGDVRNKVCILIDDIADTSFTITKAAKLLHENGATKIYALITHAVLSGDAVERIQQSYLDHVVVSDSVPQDEHLLKCDKFKILPVASLFAEAIRRIHFGESVSTLFDPEYELSF</sequence>
<dbReference type="Gene3D" id="3.40.50.2020">
    <property type="match status" value="3"/>
</dbReference>
<dbReference type="GO" id="GO:0000287">
    <property type="term" value="F:magnesium ion binding"/>
    <property type="evidence" value="ECO:0007669"/>
    <property type="project" value="InterPro"/>
</dbReference>
<evidence type="ECO:0000256" key="3">
    <source>
        <dbReference type="ARBA" id="ARBA00013247"/>
    </source>
</evidence>
<dbReference type="GO" id="GO:0002189">
    <property type="term" value="C:ribose phosphate diphosphokinase complex"/>
    <property type="evidence" value="ECO:0007669"/>
    <property type="project" value="UniProtKB-ARBA"/>
</dbReference>
<evidence type="ECO:0000256" key="10">
    <source>
        <dbReference type="ARBA" id="ARBA00022842"/>
    </source>
</evidence>
<dbReference type="AlphaFoldDB" id="A0A8H7RMW4"/>
<dbReference type="InterPro" id="IPR000842">
    <property type="entry name" value="PRib_PP_synth_CS"/>
</dbReference>
<comment type="catalytic activity">
    <reaction evidence="11">
        <text>D-ribose 5-phosphate + ATP = 5-phospho-alpha-D-ribose 1-diphosphate + AMP + H(+)</text>
        <dbReference type="Rhea" id="RHEA:15609"/>
        <dbReference type="ChEBI" id="CHEBI:15378"/>
        <dbReference type="ChEBI" id="CHEBI:30616"/>
        <dbReference type="ChEBI" id="CHEBI:58017"/>
        <dbReference type="ChEBI" id="CHEBI:78346"/>
        <dbReference type="ChEBI" id="CHEBI:456215"/>
        <dbReference type="EC" id="2.7.6.1"/>
    </reaction>
</comment>
<keyword evidence="9" id="KW-0067">ATP-binding</keyword>
<dbReference type="Pfam" id="PF14572">
    <property type="entry name" value="Pribosyl_synth"/>
    <property type="match status" value="1"/>
</dbReference>
<proteinExistence type="inferred from homology"/>
<keyword evidence="4" id="KW-0808">Transferase</keyword>
<organism evidence="14 15">
    <name type="scientific">Mucor saturninus</name>
    <dbReference type="NCBI Taxonomy" id="64648"/>
    <lineage>
        <taxon>Eukaryota</taxon>
        <taxon>Fungi</taxon>
        <taxon>Fungi incertae sedis</taxon>
        <taxon>Mucoromycota</taxon>
        <taxon>Mucoromycotina</taxon>
        <taxon>Mucoromycetes</taxon>
        <taxon>Mucorales</taxon>
        <taxon>Mucorineae</taxon>
        <taxon>Mucoraceae</taxon>
        <taxon>Mucor</taxon>
    </lineage>
</organism>
<feature type="region of interest" description="Disordered" evidence="12">
    <location>
        <begin position="109"/>
        <end position="131"/>
    </location>
</feature>
<dbReference type="PROSITE" id="PS00114">
    <property type="entry name" value="PRPP_SYNTHASE"/>
    <property type="match status" value="1"/>
</dbReference>
<keyword evidence="5" id="KW-0479">Metal-binding</keyword>
<comment type="caution">
    <text evidence="14">The sequence shown here is derived from an EMBL/GenBank/DDBJ whole genome shotgun (WGS) entry which is preliminary data.</text>
</comment>
<evidence type="ECO:0000256" key="1">
    <source>
        <dbReference type="ARBA" id="ARBA00004496"/>
    </source>
</evidence>
<dbReference type="GO" id="GO:0009156">
    <property type="term" value="P:ribonucleoside monophosphate biosynthetic process"/>
    <property type="evidence" value="ECO:0007669"/>
    <property type="project" value="InterPro"/>
</dbReference>
<keyword evidence="15" id="KW-1185">Reference proteome</keyword>
<evidence type="ECO:0000256" key="4">
    <source>
        <dbReference type="ARBA" id="ARBA00022679"/>
    </source>
</evidence>
<evidence type="ECO:0000256" key="6">
    <source>
        <dbReference type="ARBA" id="ARBA00022727"/>
    </source>
</evidence>
<protein>
    <recommendedName>
        <fullName evidence="3">ribose-phosphate diphosphokinase</fullName>
        <ecNumber evidence="3">2.7.6.1</ecNumber>
    </recommendedName>
</protein>
<comment type="subcellular location">
    <subcellularLocation>
        <location evidence="1">Cytoplasm</location>
    </subcellularLocation>
</comment>
<dbReference type="FunFam" id="3.40.50.2020:FF:000014">
    <property type="entry name" value="Ribose-phosphate pyrophosphokinase 1"/>
    <property type="match status" value="1"/>
</dbReference>
<dbReference type="OrthoDB" id="413572at2759"/>
<gene>
    <name evidence="14" type="ORF">INT47_000572</name>
</gene>
<dbReference type="GO" id="GO:0016301">
    <property type="term" value="F:kinase activity"/>
    <property type="evidence" value="ECO:0007669"/>
    <property type="project" value="UniProtKB-KW"/>
</dbReference>
<comment type="similarity">
    <text evidence="2">Belongs to the ribose-phosphate pyrophosphokinase family.</text>
</comment>
<keyword evidence="10" id="KW-0460">Magnesium</keyword>
<evidence type="ECO:0000259" key="13">
    <source>
        <dbReference type="Pfam" id="PF13793"/>
    </source>
</evidence>
<dbReference type="CDD" id="cd06223">
    <property type="entry name" value="PRTases_typeI"/>
    <property type="match status" value="1"/>
</dbReference>
<feature type="compositionally biased region" description="Low complexity" evidence="12">
    <location>
        <begin position="117"/>
        <end position="128"/>
    </location>
</feature>
<dbReference type="EC" id="2.7.6.1" evidence="3"/>
<name>A0A8H7RMW4_9FUNG</name>
<evidence type="ECO:0000313" key="15">
    <source>
        <dbReference type="Proteomes" id="UP000603453"/>
    </source>
</evidence>
<dbReference type="InterPro" id="IPR029099">
    <property type="entry name" value="Pribosyltran_N"/>
</dbReference>
<dbReference type="Proteomes" id="UP000603453">
    <property type="component" value="Unassembled WGS sequence"/>
</dbReference>
<accession>A0A8H7RMW4</accession>
<dbReference type="GO" id="GO:0006015">
    <property type="term" value="P:5-phosphoribose 1-diphosphate biosynthetic process"/>
    <property type="evidence" value="ECO:0007669"/>
    <property type="project" value="TreeGrafter"/>
</dbReference>
<keyword evidence="6" id="KW-0545">Nucleotide biosynthesis</keyword>
<evidence type="ECO:0000256" key="9">
    <source>
        <dbReference type="ARBA" id="ARBA00022840"/>
    </source>
</evidence>
<dbReference type="Pfam" id="PF13793">
    <property type="entry name" value="Pribosyltran_N"/>
    <property type="match status" value="1"/>
</dbReference>
<dbReference type="PANTHER" id="PTHR10210:SF36">
    <property type="entry name" value="RIBOSE-PHOSPHATE PYROPHOSPHOKINASE 5"/>
    <property type="match status" value="1"/>
</dbReference>
<keyword evidence="8" id="KW-0418">Kinase</keyword>
<feature type="domain" description="Ribose-phosphate pyrophosphokinase N-terminal" evidence="13">
    <location>
        <begin position="5"/>
        <end position="99"/>
    </location>
</feature>
<reference evidence="14" key="1">
    <citation type="submission" date="2020-12" db="EMBL/GenBank/DDBJ databases">
        <title>Metabolic potential, ecology and presence of endohyphal bacteria is reflected in genomic diversity of Mucoromycotina.</title>
        <authorList>
            <person name="Muszewska A."/>
            <person name="Okrasinska A."/>
            <person name="Steczkiewicz K."/>
            <person name="Drgas O."/>
            <person name="Orlowska M."/>
            <person name="Perlinska-Lenart U."/>
            <person name="Aleksandrzak-Piekarczyk T."/>
            <person name="Szatraj K."/>
            <person name="Zielenkiewicz U."/>
            <person name="Pilsyk S."/>
            <person name="Malc E."/>
            <person name="Mieczkowski P."/>
            <person name="Kruszewska J.S."/>
            <person name="Biernat P."/>
            <person name="Pawlowska J."/>
        </authorList>
    </citation>
    <scope>NUCLEOTIDE SEQUENCE</scope>
    <source>
        <strain evidence="14">WA0000017839</strain>
    </source>
</reference>
<dbReference type="EMBL" id="JAEPRD010000005">
    <property type="protein sequence ID" value="KAG2212596.1"/>
    <property type="molecule type" value="Genomic_DNA"/>
</dbReference>
<evidence type="ECO:0000256" key="2">
    <source>
        <dbReference type="ARBA" id="ARBA00006478"/>
    </source>
</evidence>
<dbReference type="FunFam" id="3.40.50.2020:FF:000005">
    <property type="entry name" value="Ribose-phosphate pyrophosphokinase 1"/>
    <property type="match status" value="1"/>
</dbReference>
<dbReference type="GO" id="GO:0006164">
    <property type="term" value="P:purine nucleotide biosynthetic process"/>
    <property type="evidence" value="ECO:0007669"/>
    <property type="project" value="TreeGrafter"/>
</dbReference>
<evidence type="ECO:0000256" key="8">
    <source>
        <dbReference type="ARBA" id="ARBA00022777"/>
    </source>
</evidence>
<keyword evidence="7" id="KW-0547">Nucleotide-binding</keyword>
<dbReference type="InterPro" id="IPR000836">
    <property type="entry name" value="PRTase_dom"/>
</dbReference>
<dbReference type="InterPro" id="IPR029057">
    <property type="entry name" value="PRTase-like"/>
</dbReference>